<evidence type="ECO:0000313" key="4">
    <source>
        <dbReference type="Proteomes" id="UP001218895"/>
    </source>
</evidence>
<evidence type="ECO:0000313" key="3">
    <source>
        <dbReference type="EMBL" id="WFN36104.1"/>
    </source>
</evidence>
<name>A0AAF0FP66_9EURY</name>
<proteinExistence type="predicted"/>
<organism evidence="3 4">
    <name type="scientific">Methanomicrobium antiquum</name>
    <dbReference type="NCBI Taxonomy" id="487686"/>
    <lineage>
        <taxon>Archaea</taxon>
        <taxon>Methanobacteriati</taxon>
        <taxon>Methanobacteriota</taxon>
        <taxon>Stenosarchaea group</taxon>
        <taxon>Methanomicrobia</taxon>
        <taxon>Methanomicrobiales</taxon>
        <taxon>Methanomicrobiaceae</taxon>
        <taxon>Methanomicrobium</taxon>
    </lineage>
</organism>
<keyword evidence="1" id="KW-1133">Transmembrane helix</keyword>
<reference evidence="3" key="1">
    <citation type="submission" date="2022-01" db="EMBL/GenBank/DDBJ databases">
        <title>Complete genome of Methanomicrobium antiquum DSM 21220.</title>
        <authorList>
            <person name="Chen S.-C."/>
            <person name="You Y.-T."/>
            <person name="Zhou Y.-Z."/>
            <person name="Lai M.-C."/>
        </authorList>
    </citation>
    <scope>NUCLEOTIDE SEQUENCE</scope>
    <source>
        <strain evidence="3">DSM 21220</strain>
    </source>
</reference>
<accession>A0AAF0FP66</accession>
<sequence>MTRDLRNYCNRKNIFVAAVFTTAILSAFLVFAYINGDIISTPAITFEDVEISDISFNETHFNVILIIDNKNLVGGTIKNLSFDIIWDNEGEKTVIAHGEKDTLNIYGNQKTKTEIPILFYNKNIIPLATGTITQKSLNITVRGNADFEFLFFKINVPFKKTQIIDTNLKNIIQGILKFIA</sequence>
<gene>
    <name evidence="3" type="ORF">L1994_08095</name>
</gene>
<keyword evidence="1" id="KW-0472">Membrane</keyword>
<protein>
    <recommendedName>
        <fullName evidence="2">Late embryogenesis abundant protein LEA-2 subgroup domain-containing protein</fullName>
    </recommendedName>
</protein>
<evidence type="ECO:0000259" key="2">
    <source>
        <dbReference type="Pfam" id="PF03168"/>
    </source>
</evidence>
<dbReference type="Gene3D" id="2.60.40.1820">
    <property type="match status" value="1"/>
</dbReference>
<evidence type="ECO:0000256" key="1">
    <source>
        <dbReference type="SAM" id="Phobius"/>
    </source>
</evidence>
<dbReference type="Proteomes" id="UP001218895">
    <property type="component" value="Chromosome"/>
</dbReference>
<dbReference type="InterPro" id="IPR004864">
    <property type="entry name" value="LEA_2"/>
</dbReference>
<dbReference type="RefSeq" id="WP_278098943.1">
    <property type="nucleotide sequence ID" value="NZ_CP091092.1"/>
</dbReference>
<feature type="domain" description="Late embryogenesis abundant protein LEA-2 subgroup" evidence="2">
    <location>
        <begin position="67"/>
        <end position="161"/>
    </location>
</feature>
<dbReference type="Pfam" id="PF03168">
    <property type="entry name" value="LEA_2"/>
    <property type="match status" value="1"/>
</dbReference>
<dbReference type="AlphaFoldDB" id="A0AAF0FP66"/>
<dbReference type="SUPFAM" id="SSF117070">
    <property type="entry name" value="LEA14-like"/>
    <property type="match status" value="1"/>
</dbReference>
<dbReference type="KEGG" id="manq:L1994_08095"/>
<keyword evidence="1" id="KW-0812">Transmembrane</keyword>
<dbReference type="GeneID" id="79950351"/>
<dbReference type="EMBL" id="CP091092">
    <property type="protein sequence ID" value="WFN36104.1"/>
    <property type="molecule type" value="Genomic_DNA"/>
</dbReference>
<keyword evidence="4" id="KW-1185">Reference proteome</keyword>
<feature type="transmembrane region" description="Helical" evidence="1">
    <location>
        <begin position="12"/>
        <end position="34"/>
    </location>
</feature>